<organism evidence="4 5">
    <name type="scientific">SAR86 cluster bacterium</name>
    <dbReference type="NCBI Taxonomy" id="2030880"/>
    <lineage>
        <taxon>Bacteria</taxon>
        <taxon>Pseudomonadati</taxon>
        <taxon>Pseudomonadota</taxon>
        <taxon>Gammaproteobacteria</taxon>
        <taxon>SAR86 cluster</taxon>
    </lineage>
</organism>
<reference evidence="5" key="1">
    <citation type="submission" date="2017-08" db="EMBL/GenBank/DDBJ databases">
        <title>A dynamic microbial community with high functional redundancy inhabits the cold, oxic subseafloor aquifer.</title>
        <authorList>
            <person name="Tully B.J."/>
            <person name="Wheat C.G."/>
            <person name="Glazer B.T."/>
            <person name="Huber J.A."/>
        </authorList>
    </citation>
    <scope>NUCLEOTIDE SEQUENCE [LARGE SCALE GENOMIC DNA]</scope>
</reference>
<dbReference type="InterPro" id="IPR036873">
    <property type="entry name" value="Rhodanese-like_dom_sf"/>
</dbReference>
<dbReference type="AlphaFoldDB" id="A0A2A4WRE6"/>
<comment type="caution">
    <text evidence="4">The sequence shown here is derived from an EMBL/GenBank/DDBJ whole genome shotgun (WGS) entry which is preliminary data.</text>
</comment>
<keyword evidence="1 4" id="KW-0808">Transferase</keyword>
<evidence type="ECO:0000256" key="1">
    <source>
        <dbReference type="ARBA" id="ARBA00022679"/>
    </source>
</evidence>
<dbReference type="GO" id="GO:0004792">
    <property type="term" value="F:thiosulfate-cyanide sulfurtransferase activity"/>
    <property type="evidence" value="ECO:0007669"/>
    <property type="project" value="TreeGrafter"/>
</dbReference>
<feature type="domain" description="Rhodanese" evidence="3">
    <location>
        <begin position="49"/>
        <end position="138"/>
    </location>
</feature>
<dbReference type="InterPro" id="IPR045078">
    <property type="entry name" value="TST/MPST-like"/>
</dbReference>
<sequence>MLQLPSPLVDVNWLHDNLSVPELIVLDASVPPVVPGYESLNSEENFQAISGARRFDYDKKICKRDSSLPHMMPEEELFQEEVRNLGINTDSVIVIYDDVGLYSSPRAWWMLRAMGHEQVAVLDGGLRAWIAAGFTTVDSLQLDPASGNFEASYGEDAFCDFSVVLSSLDDSSCVILDARSSGRFYGTAPEPRPGIRGGHMPNARNLPFSELLNEGKMKPTAELQEIFNAFITADKRLITSCGSGLTACILTYAAYLAGHRNLSVYDGSWIEWGAPSKLPVVTD</sequence>
<dbReference type="Proteomes" id="UP000218767">
    <property type="component" value="Unassembled WGS sequence"/>
</dbReference>
<dbReference type="InterPro" id="IPR001763">
    <property type="entry name" value="Rhodanese-like_dom"/>
</dbReference>
<dbReference type="SMART" id="SM00450">
    <property type="entry name" value="RHOD"/>
    <property type="match status" value="2"/>
</dbReference>
<proteinExistence type="predicted"/>
<accession>A0A2A4WRE6</accession>
<evidence type="ECO:0000313" key="4">
    <source>
        <dbReference type="EMBL" id="PCI73018.1"/>
    </source>
</evidence>
<dbReference type="PANTHER" id="PTHR11364">
    <property type="entry name" value="THIOSULFATE SULFERTANSFERASE"/>
    <property type="match status" value="1"/>
</dbReference>
<dbReference type="PANTHER" id="PTHR11364:SF27">
    <property type="entry name" value="SULFURTRANSFERASE"/>
    <property type="match status" value="1"/>
</dbReference>
<dbReference type="Gene3D" id="3.40.250.10">
    <property type="entry name" value="Rhodanese-like domain"/>
    <property type="match status" value="2"/>
</dbReference>
<dbReference type="Pfam" id="PF00581">
    <property type="entry name" value="Rhodanese"/>
    <property type="match status" value="2"/>
</dbReference>
<dbReference type="CDD" id="cd01449">
    <property type="entry name" value="TST_Repeat_2"/>
    <property type="match status" value="1"/>
</dbReference>
<gene>
    <name evidence="4" type="ORF">COB20_16470</name>
</gene>
<dbReference type="FunFam" id="3.40.250.10:FF:000001">
    <property type="entry name" value="Sulfurtransferase"/>
    <property type="match status" value="1"/>
</dbReference>
<evidence type="ECO:0000313" key="5">
    <source>
        <dbReference type="Proteomes" id="UP000218767"/>
    </source>
</evidence>
<dbReference type="EMBL" id="NVUL01000131">
    <property type="protein sequence ID" value="PCI73018.1"/>
    <property type="molecule type" value="Genomic_DNA"/>
</dbReference>
<name>A0A2A4WRE6_9GAMM</name>
<feature type="domain" description="Rhodanese" evidence="3">
    <location>
        <begin position="169"/>
        <end position="281"/>
    </location>
</feature>
<protein>
    <submittedName>
        <fullName evidence="4">Sulfurtransferase</fullName>
    </submittedName>
</protein>
<dbReference type="CDD" id="cd01448">
    <property type="entry name" value="TST_Repeat_1"/>
    <property type="match status" value="1"/>
</dbReference>
<keyword evidence="2" id="KW-0677">Repeat</keyword>
<evidence type="ECO:0000259" key="3">
    <source>
        <dbReference type="PROSITE" id="PS50206"/>
    </source>
</evidence>
<dbReference type="PROSITE" id="PS50206">
    <property type="entry name" value="RHODANESE_3"/>
    <property type="match status" value="2"/>
</dbReference>
<dbReference type="SUPFAM" id="SSF52821">
    <property type="entry name" value="Rhodanese/Cell cycle control phosphatase"/>
    <property type="match status" value="2"/>
</dbReference>
<evidence type="ECO:0000256" key="2">
    <source>
        <dbReference type="ARBA" id="ARBA00022737"/>
    </source>
</evidence>